<dbReference type="Pfam" id="PF13599">
    <property type="entry name" value="Pentapeptide_4"/>
    <property type="match status" value="1"/>
</dbReference>
<organism evidence="1 2">
    <name type="scientific">Paenibacillus woosongensis</name>
    <dbReference type="NCBI Taxonomy" id="307580"/>
    <lineage>
        <taxon>Bacteria</taxon>
        <taxon>Bacillati</taxon>
        <taxon>Bacillota</taxon>
        <taxon>Bacilli</taxon>
        <taxon>Bacillales</taxon>
        <taxon>Paenibacillaceae</taxon>
        <taxon>Paenibacillus</taxon>
    </lineage>
</organism>
<gene>
    <name evidence="1" type="ORF">QNH46_03020</name>
</gene>
<dbReference type="InterPro" id="IPR001646">
    <property type="entry name" value="5peptide_repeat"/>
</dbReference>
<proteinExistence type="predicted"/>
<dbReference type="Pfam" id="PF00805">
    <property type="entry name" value="Pentapeptide"/>
    <property type="match status" value="1"/>
</dbReference>
<dbReference type="PANTHER" id="PTHR14136:SF17">
    <property type="entry name" value="BTB_POZ DOMAIN-CONTAINING PROTEIN KCTD9"/>
    <property type="match status" value="1"/>
</dbReference>
<evidence type="ECO:0000313" key="1">
    <source>
        <dbReference type="EMBL" id="WHX49673.1"/>
    </source>
</evidence>
<protein>
    <submittedName>
        <fullName evidence="1">Pentapeptide repeat-containing protein</fullName>
    </submittedName>
</protein>
<dbReference type="AlphaFoldDB" id="A0AA95KU70"/>
<reference evidence="1" key="1">
    <citation type="submission" date="2023-05" db="EMBL/GenBank/DDBJ databases">
        <title>Comparative genomics of Bacillaceae isolates and their secondary metabolite potential.</title>
        <authorList>
            <person name="Song L."/>
            <person name="Nielsen L.J."/>
            <person name="Mohite O."/>
            <person name="Xu X."/>
            <person name="Weber T."/>
            <person name="Kovacs A.T."/>
        </authorList>
    </citation>
    <scope>NUCLEOTIDE SEQUENCE</scope>
    <source>
        <strain evidence="1">B2_4</strain>
    </source>
</reference>
<name>A0AA95KU70_9BACL</name>
<accession>A0AA95KU70</accession>
<dbReference type="KEGG" id="pwn:QNH46_03020"/>
<sequence>MDKPLDGLKQEVNFNEAKWFSRKDWAETLKATLEQRIEECIQKFREYCRDIRQKQVQGQKGSISYITYSMLRTSWLERHPVYLVEAADEYWVFDADQVQFEWDISWAFSYWNDLQQQRQAEAIEQQLPLSEAGLEQMMLDAAAEFHTLMVNMLRLAMKRAVHTPEFQALDRAETFEIRAGEYLDQSISVYKEDRRERDNREVKAWLASKEAHEYGYQALTELDLAEGDYSRLDFRYTAFRRMQMENSRLQYCVLVGTEWRDSLLQGADFTFSLIHGADFSGCSLRNAVLDRVMGSVNDSDSWLEWEPLGFSGVNFTAVSLQGASFRAAQLQGAVFKDALLQQASFIHADLASACFENADLTGASFAGADLTGVSFDGARLSGTDFTGAKLQGVKLTEDQLRDVRRQLT</sequence>
<dbReference type="EMBL" id="CP126084">
    <property type="protein sequence ID" value="WHX49673.1"/>
    <property type="molecule type" value="Genomic_DNA"/>
</dbReference>
<evidence type="ECO:0000313" key="2">
    <source>
        <dbReference type="Proteomes" id="UP001177943"/>
    </source>
</evidence>
<dbReference type="Proteomes" id="UP001177943">
    <property type="component" value="Chromosome"/>
</dbReference>
<dbReference type="SUPFAM" id="SSF141571">
    <property type="entry name" value="Pentapeptide repeat-like"/>
    <property type="match status" value="1"/>
</dbReference>
<dbReference type="RefSeq" id="WP_283926868.1">
    <property type="nucleotide sequence ID" value="NZ_CP126084.1"/>
</dbReference>
<dbReference type="InterPro" id="IPR051082">
    <property type="entry name" value="Pentapeptide-BTB/POZ_domain"/>
</dbReference>
<dbReference type="Gene3D" id="2.160.20.80">
    <property type="entry name" value="E3 ubiquitin-protein ligase SopA"/>
    <property type="match status" value="1"/>
</dbReference>
<dbReference type="PANTHER" id="PTHR14136">
    <property type="entry name" value="BTB_POZ DOMAIN-CONTAINING PROTEIN KCTD9"/>
    <property type="match status" value="1"/>
</dbReference>